<keyword evidence="5" id="KW-0175">Coiled coil</keyword>
<keyword evidence="2 7" id="KW-0812">Transmembrane</keyword>
<evidence type="ECO:0000256" key="7">
    <source>
        <dbReference type="SAM" id="Phobius"/>
    </source>
</evidence>
<sequence length="558" mass="62247">MSQKLANYGQWTYRGAWALEIVAAIIGLATGIALSYRGFVANETADSMDLVLASAPFFMIAIAELTKIPIATLLFGASWIWKPVILAFLLVLAGITFETVLLGLERASTMREVQYANFATQTNALQQESANLKTVAEGLRNTDDGAAARRDLEQLSSLADAERDKLRARITEVDELLQAATTLSPAAMRAKDLLEEKKAALSALVERRDREIKEAVDQFERQRDSFVERIKSAREAGDLASVQRSEEALNKLPNPRLKKEAEFAPKLAEMEPSVTAARVEYEVLRKDSPAMTPADKQRLQARRDDLEKLYDDTAKDWERKLDEARTALATAQDAGARKLETLAENQQRQDAIATKLTSLETERLPVARNDQIRRLAARWYGVKPEDVTDAQAGTVSTIWFASLAFVAALAGPITAMVALALQRIGTQSDVQRDSKLSRLLRRMLLHWRWRRIRKVPIQVPVDREVEKRVEVPIEVEKVIKEILYVPVLTDDPEALRRALGRELPPEVADLVKVSARGNGHRMDLSDATIEKELEGELEIGLSDPTKGAKRGSRRARTP</sequence>
<dbReference type="GO" id="GO:0055085">
    <property type="term" value="P:transmembrane transport"/>
    <property type="evidence" value="ECO:0007669"/>
    <property type="project" value="InterPro"/>
</dbReference>
<evidence type="ECO:0000256" key="6">
    <source>
        <dbReference type="SAM" id="MobiDB-lite"/>
    </source>
</evidence>
<proteinExistence type="predicted"/>
<evidence type="ECO:0000256" key="4">
    <source>
        <dbReference type="ARBA" id="ARBA00023136"/>
    </source>
</evidence>
<feature type="transmembrane region" description="Helical" evidence="7">
    <location>
        <begin position="84"/>
        <end position="104"/>
    </location>
</feature>
<evidence type="ECO:0000256" key="2">
    <source>
        <dbReference type="ARBA" id="ARBA00022692"/>
    </source>
</evidence>
<evidence type="ECO:0000256" key="1">
    <source>
        <dbReference type="ARBA" id="ARBA00004141"/>
    </source>
</evidence>
<keyword evidence="3 7" id="KW-1133">Transmembrane helix</keyword>
<evidence type="ECO:0000313" key="8">
    <source>
        <dbReference type="EMBL" id="MBT1156709.1"/>
    </source>
</evidence>
<reference evidence="8" key="2">
    <citation type="submission" date="2021-03" db="EMBL/GenBank/DDBJ databases">
        <authorList>
            <person name="Artuso I."/>
            <person name="Turrini P."/>
            <person name="Pirolo M."/>
            <person name="Lugli G.A."/>
            <person name="Ventura M."/>
            <person name="Visca P."/>
        </authorList>
    </citation>
    <scope>NUCLEOTIDE SEQUENCE</scope>
    <source>
        <strain evidence="8">LMG 26462</strain>
    </source>
</reference>
<feature type="coiled-coil region" evidence="5">
    <location>
        <begin position="187"/>
        <end position="236"/>
    </location>
</feature>
<feature type="transmembrane region" description="Helical" evidence="7">
    <location>
        <begin position="398"/>
        <end position="421"/>
    </location>
</feature>
<evidence type="ECO:0000313" key="9">
    <source>
        <dbReference type="Proteomes" id="UP001138921"/>
    </source>
</evidence>
<feature type="transmembrane region" description="Helical" evidence="7">
    <location>
        <begin position="56"/>
        <end position="77"/>
    </location>
</feature>
<comment type="subcellular location">
    <subcellularLocation>
        <location evidence="1">Membrane</location>
        <topology evidence="1">Multi-pass membrane protein</topology>
    </subcellularLocation>
</comment>
<evidence type="ECO:0000256" key="5">
    <source>
        <dbReference type="SAM" id="Coils"/>
    </source>
</evidence>
<feature type="coiled-coil region" evidence="5">
    <location>
        <begin position="296"/>
        <end position="334"/>
    </location>
</feature>
<name>A0A9X1D6E5_9HYPH</name>
<dbReference type="EMBL" id="JAFLWW010000004">
    <property type="protein sequence ID" value="MBT1156709.1"/>
    <property type="molecule type" value="Genomic_DNA"/>
</dbReference>
<reference evidence="8" key="1">
    <citation type="journal article" date="2021" name="Microorganisms">
        <title>Phylogenomic Reconstruction and Metabolic Potential of the Genus Aminobacter.</title>
        <authorList>
            <person name="Artuso I."/>
            <person name="Turrini P."/>
            <person name="Pirolo M."/>
            <person name="Lugli G.A."/>
            <person name="Ventura M."/>
            <person name="Visca P."/>
        </authorList>
    </citation>
    <scope>NUCLEOTIDE SEQUENCE</scope>
    <source>
        <strain evidence="8">LMG 26462</strain>
    </source>
</reference>
<feature type="transmembrane region" description="Helical" evidence="7">
    <location>
        <begin position="12"/>
        <end position="36"/>
    </location>
</feature>
<dbReference type="GO" id="GO:0016020">
    <property type="term" value="C:membrane"/>
    <property type="evidence" value="ECO:0007669"/>
    <property type="project" value="UniProtKB-SubCell"/>
</dbReference>
<dbReference type="InterPro" id="IPR000515">
    <property type="entry name" value="MetI-like"/>
</dbReference>
<keyword evidence="4 7" id="KW-0472">Membrane</keyword>
<organism evidence="8 9">
    <name type="scientific">Aminobacter anthyllidis</name>
    <dbReference type="NCBI Taxonomy" id="1035067"/>
    <lineage>
        <taxon>Bacteria</taxon>
        <taxon>Pseudomonadati</taxon>
        <taxon>Pseudomonadota</taxon>
        <taxon>Alphaproteobacteria</taxon>
        <taxon>Hyphomicrobiales</taxon>
        <taxon>Phyllobacteriaceae</taxon>
        <taxon>Aminobacter</taxon>
    </lineage>
</organism>
<keyword evidence="9" id="KW-1185">Reference proteome</keyword>
<accession>A0A9X1D6E5</accession>
<dbReference type="CDD" id="cd06261">
    <property type="entry name" value="TM_PBP2"/>
    <property type="match status" value="1"/>
</dbReference>
<protein>
    <submittedName>
        <fullName evidence="8">Uncharacterized protein</fullName>
    </submittedName>
</protein>
<evidence type="ECO:0000256" key="3">
    <source>
        <dbReference type="ARBA" id="ARBA00022989"/>
    </source>
</evidence>
<feature type="compositionally biased region" description="Basic residues" evidence="6">
    <location>
        <begin position="547"/>
        <end position="558"/>
    </location>
</feature>
<comment type="caution">
    <text evidence="8">The sequence shown here is derived from an EMBL/GenBank/DDBJ whole genome shotgun (WGS) entry which is preliminary data.</text>
</comment>
<dbReference type="AlphaFoldDB" id="A0A9X1D6E5"/>
<gene>
    <name evidence="8" type="ORF">J1C56_14005</name>
</gene>
<feature type="region of interest" description="Disordered" evidence="6">
    <location>
        <begin position="536"/>
        <end position="558"/>
    </location>
</feature>
<dbReference type="Proteomes" id="UP001138921">
    <property type="component" value="Unassembled WGS sequence"/>
</dbReference>